<keyword evidence="2" id="KW-0963">Cytoplasm</keyword>
<organism evidence="6 7">
    <name type="scientific">Olpidium bornovanus</name>
    <dbReference type="NCBI Taxonomy" id="278681"/>
    <lineage>
        <taxon>Eukaryota</taxon>
        <taxon>Fungi</taxon>
        <taxon>Fungi incertae sedis</taxon>
        <taxon>Olpidiomycota</taxon>
        <taxon>Olpidiomycotina</taxon>
        <taxon>Olpidiomycetes</taxon>
        <taxon>Olpidiales</taxon>
        <taxon>Olpidiaceae</taxon>
        <taxon>Olpidium</taxon>
    </lineage>
</organism>
<evidence type="ECO:0000256" key="2">
    <source>
        <dbReference type="ARBA" id="ARBA00022490"/>
    </source>
</evidence>
<evidence type="ECO:0000313" key="7">
    <source>
        <dbReference type="Proteomes" id="UP000673691"/>
    </source>
</evidence>
<dbReference type="InterPro" id="IPR000626">
    <property type="entry name" value="Ubiquitin-like_dom"/>
</dbReference>
<dbReference type="SUPFAM" id="SSF74924">
    <property type="entry name" value="Cap-Gly domain"/>
    <property type="match status" value="1"/>
</dbReference>
<feature type="domain" description="CAP-Gly" evidence="5">
    <location>
        <begin position="178"/>
        <end position="202"/>
    </location>
</feature>
<dbReference type="InterPro" id="IPR036859">
    <property type="entry name" value="CAP-Gly_dom_sf"/>
</dbReference>
<dbReference type="AlphaFoldDB" id="A0A8H8DL68"/>
<name>A0A8H8DL68_9FUNG</name>
<dbReference type="CDD" id="cd01789">
    <property type="entry name" value="Ubl_TBCB"/>
    <property type="match status" value="1"/>
</dbReference>
<dbReference type="GO" id="GO:0051010">
    <property type="term" value="F:microtubule plus-end binding"/>
    <property type="evidence" value="ECO:0007669"/>
    <property type="project" value="TreeGrafter"/>
</dbReference>
<comment type="subcellular location">
    <subcellularLocation>
        <location evidence="1">Cytoplasm</location>
    </subcellularLocation>
</comment>
<dbReference type="Gene3D" id="2.30.30.190">
    <property type="entry name" value="CAP Gly-rich-like domain"/>
    <property type="match status" value="1"/>
</dbReference>
<keyword evidence="3" id="KW-0143">Chaperone</keyword>
<gene>
    <name evidence="6" type="ORF">BJ554DRAFT_5300</name>
</gene>
<dbReference type="InterPro" id="IPR000938">
    <property type="entry name" value="CAP-Gly_domain"/>
</dbReference>
<dbReference type="InterPro" id="IPR029071">
    <property type="entry name" value="Ubiquitin-like_domsf"/>
</dbReference>
<dbReference type="Pfam" id="PF14560">
    <property type="entry name" value="Ubiquitin_2"/>
    <property type="match status" value="1"/>
</dbReference>
<comment type="similarity">
    <text evidence="4">Belongs to the TBCB family.</text>
</comment>
<dbReference type="PROSITE" id="PS50245">
    <property type="entry name" value="CAP_GLY_2"/>
    <property type="match status" value="1"/>
</dbReference>
<sequence>MSVVTVFVTSDGSSSERRFDKALTLSALKARLEPITGVPAAAQQLSLYNGDKLVGALEAESEDSTRLGAFPVENFARIHVGGGKEAGHHTGCGMRNEFSDLSGVEKYELADDEYDKRTDSVRAFKIRNKIGRFAESNSTADSPQKTAYAEPPVGVSIGSRFEAEVDRLKRRGVVRYIGITRFKPGFWVGVEYDEPLGKHDGTWVPCLVFLLFFDSSISASTPK</sequence>
<dbReference type="Proteomes" id="UP000673691">
    <property type="component" value="Unassembled WGS sequence"/>
</dbReference>
<protein>
    <submittedName>
        <fullName evidence="6">CAP Gly-rich domain-containing protein</fullName>
    </submittedName>
</protein>
<dbReference type="GO" id="GO:0007023">
    <property type="term" value="P:post-chaperonin tubulin folding pathway"/>
    <property type="evidence" value="ECO:0007669"/>
    <property type="project" value="InterPro"/>
</dbReference>
<dbReference type="InterPro" id="IPR045172">
    <property type="entry name" value="TBCB_Ubl"/>
</dbReference>
<evidence type="ECO:0000259" key="5">
    <source>
        <dbReference type="PROSITE" id="PS50245"/>
    </source>
</evidence>
<dbReference type="GO" id="GO:0005634">
    <property type="term" value="C:nucleus"/>
    <property type="evidence" value="ECO:0007669"/>
    <property type="project" value="TreeGrafter"/>
</dbReference>
<dbReference type="GO" id="GO:0007021">
    <property type="term" value="P:tubulin complex assembly"/>
    <property type="evidence" value="ECO:0007669"/>
    <property type="project" value="InterPro"/>
</dbReference>
<dbReference type="OrthoDB" id="2130750at2759"/>
<comment type="caution">
    <text evidence="6">The sequence shown here is derived from an EMBL/GenBank/DDBJ whole genome shotgun (WGS) entry which is preliminary data.</text>
</comment>
<dbReference type="PANTHER" id="PTHR18916:SF85">
    <property type="entry name" value="TUBULIN-FOLDING COFACTOR B"/>
    <property type="match status" value="1"/>
</dbReference>
<dbReference type="EMBL" id="JAEFCI010002206">
    <property type="protein sequence ID" value="KAG5462380.1"/>
    <property type="molecule type" value="Genomic_DNA"/>
</dbReference>
<dbReference type="Pfam" id="PF01302">
    <property type="entry name" value="CAP_GLY"/>
    <property type="match status" value="1"/>
</dbReference>
<evidence type="ECO:0000313" key="6">
    <source>
        <dbReference type="EMBL" id="KAG5462380.1"/>
    </source>
</evidence>
<evidence type="ECO:0000256" key="4">
    <source>
        <dbReference type="ARBA" id="ARBA00025779"/>
    </source>
</evidence>
<evidence type="ECO:0000256" key="3">
    <source>
        <dbReference type="ARBA" id="ARBA00023186"/>
    </source>
</evidence>
<dbReference type="PANTHER" id="PTHR18916">
    <property type="entry name" value="DYNACTIN 1-RELATED MICROTUBULE-BINDING"/>
    <property type="match status" value="1"/>
</dbReference>
<accession>A0A8H8DL68</accession>
<dbReference type="GO" id="GO:0035371">
    <property type="term" value="C:microtubule plus-end"/>
    <property type="evidence" value="ECO:0007669"/>
    <property type="project" value="TreeGrafter"/>
</dbReference>
<dbReference type="SMART" id="SM01052">
    <property type="entry name" value="CAP_GLY"/>
    <property type="match status" value="1"/>
</dbReference>
<dbReference type="GO" id="GO:0043014">
    <property type="term" value="F:alpha-tubulin binding"/>
    <property type="evidence" value="ECO:0007669"/>
    <property type="project" value="InterPro"/>
</dbReference>
<reference evidence="6 7" key="1">
    <citation type="journal article" name="Sci. Rep.">
        <title>Genome-scale phylogenetic analyses confirm Olpidium as the closest living zoosporic fungus to the non-flagellated, terrestrial fungi.</title>
        <authorList>
            <person name="Chang Y."/>
            <person name="Rochon D."/>
            <person name="Sekimoto S."/>
            <person name="Wang Y."/>
            <person name="Chovatia M."/>
            <person name="Sandor L."/>
            <person name="Salamov A."/>
            <person name="Grigoriev I.V."/>
            <person name="Stajich J.E."/>
            <person name="Spatafora J.W."/>
        </authorList>
    </citation>
    <scope>NUCLEOTIDE SEQUENCE [LARGE SCALE GENOMIC DNA]</scope>
    <source>
        <strain evidence="6">S191</strain>
    </source>
</reference>
<dbReference type="GO" id="GO:0005938">
    <property type="term" value="C:cell cortex"/>
    <property type="evidence" value="ECO:0007669"/>
    <property type="project" value="TreeGrafter"/>
</dbReference>
<proteinExistence type="inferred from homology"/>
<keyword evidence="7" id="KW-1185">Reference proteome</keyword>
<evidence type="ECO:0000256" key="1">
    <source>
        <dbReference type="ARBA" id="ARBA00004496"/>
    </source>
</evidence>
<dbReference type="GO" id="GO:0031122">
    <property type="term" value="P:cytoplasmic microtubule organization"/>
    <property type="evidence" value="ECO:0007669"/>
    <property type="project" value="TreeGrafter"/>
</dbReference>
<dbReference type="Gene3D" id="3.10.20.90">
    <property type="entry name" value="Phosphatidylinositol 3-kinase Catalytic Subunit, Chain A, domain 1"/>
    <property type="match status" value="1"/>
</dbReference>
<dbReference type="SUPFAM" id="SSF54236">
    <property type="entry name" value="Ubiquitin-like"/>
    <property type="match status" value="1"/>
</dbReference>